<evidence type="ECO:0000313" key="2">
    <source>
        <dbReference type="Proteomes" id="UP001377168"/>
    </source>
</evidence>
<evidence type="ECO:0000313" key="1">
    <source>
        <dbReference type="EMBL" id="MEJ8639604.1"/>
    </source>
</evidence>
<organism evidence="1 2">
    <name type="scientific">Streptomyces achmelvichensis</name>
    <dbReference type="NCBI Taxonomy" id="3134111"/>
    <lineage>
        <taxon>Bacteria</taxon>
        <taxon>Bacillati</taxon>
        <taxon>Actinomycetota</taxon>
        <taxon>Actinomycetes</taxon>
        <taxon>Kitasatosporales</taxon>
        <taxon>Streptomycetaceae</taxon>
        <taxon>Streptomyces</taxon>
    </lineage>
</organism>
<protein>
    <submittedName>
        <fullName evidence="1">Restriction endonuclease</fullName>
    </submittedName>
</protein>
<proteinExistence type="predicted"/>
<keyword evidence="1" id="KW-0378">Hydrolase</keyword>
<dbReference type="EMBL" id="JBBKAJ010000022">
    <property type="protein sequence ID" value="MEJ8639604.1"/>
    <property type="molecule type" value="Genomic_DNA"/>
</dbReference>
<keyword evidence="1" id="KW-0255">Endonuclease</keyword>
<reference evidence="1" key="1">
    <citation type="submission" date="2024-03" db="EMBL/GenBank/DDBJ databases">
        <title>Novel Streptomyces species of biotechnological and ecological value are a feature of Machair soil.</title>
        <authorList>
            <person name="Prole J.R."/>
            <person name="Goodfellow M."/>
            <person name="Allenby N."/>
            <person name="Ward A.C."/>
        </authorList>
    </citation>
    <scope>NUCLEOTIDE SEQUENCE</scope>
    <source>
        <strain evidence="1">MS2.AVA.5</strain>
    </source>
</reference>
<keyword evidence="1" id="KW-0540">Nuclease</keyword>
<sequence>MTVPARRSRLVRRRPAFSLRQTALGFGLVASLVCGGGLMLKTLVKSSGAHGLLGIALAAGAVVVALAAVRRMRHRRRHPAGGVRATACADGGLPQRPGPAAHVLAPGTQEVCGEGDAGTVDGAEQEASLLGLLDPAAFELAVAALCERDGCRDIEVVGGAGDLGADVVATAPDGRHVVIQCKRYGPVNKVGSQDVQRFGGTCFAVHEAQVAAVVTTGGFTLPATEYAEQCGIVCFDADALAAWEDGTGPAPWDAEMAADPDVAGG</sequence>
<dbReference type="Proteomes" id="UP001377168">
    <property type="component" value="Unassembled WGS sequence"/>
</dbReference>
<comment type="caution">
    <text evidence="1">The sequence shown here is derived from an EMBL/GenBank/DDBJ whole genome shotgun (WGS) entry which is preliminary data.</text>
</comment>
<accession>A0ACC6Q7K4</accession>
<keyword evidence="2" id="KW-1185">Reference proteome</keyword>
<name>A0ACC6Q7K4_9ACTN</name>
<gene>
    <name evidence="1" type="ORF">WKI67_40315</name>
</gene>